<dbReference type="Gene3D" id="2.50.20.20">
    <property type="match status" value="1"/>
</dbReference>
<comment type="caution">
    <text evidence="3">The sequence shown here is derived from an EMBL/GenBank/DDBJ whole genome shotgun (WGS) entry which is preliminary data.</text>
</comment>
<feature type="compositionally biased region" description="Low complexity" evidence="1">
    <location>
        <begin position="33"/>
        <end position="45"/>
    </location>
</feature>
<dbReference type="InterPro" id="IPR029046">
    <property type="entry name" value="LolA/LolB/LppX"/>
</dbReference>
<feature type="region of interest" description="Disordered" evidence="1">
    <location>
        <begin position="25"/>
        <end position="45"/>
    </location>
</feature>
<proteinExistence type="predicted"/>
<dbReference type="EMBL" id="BAAANY010000038">
    <property type="protein sequence ID" value="GAA1712185.1"/>
    <property type="molecule type" value="Genomic_DNA"/>
</dbReference>
<evidence type="ECO:0000313" key="4">
    <source>
        <dbReference type="Proteomes" id="UP001500618"/>
    </source>
</evidence>
<dbReference type="PROSITE" id="PS51257">
    <property type="entry name" value="PROKAR_LIPOPROTEIN"/>
    <property type="match status" value="1"/>
</dbReference>
<organism evidence="3 4">
    <name type="scientific">Fodinicola feengrottensis</name>
    <dbReference type="NCBI Taxonomy" id="435914"/>
    <lineage>
        <taxon>Bacteria</taxon>
        <taxon>Bacillati</taxon>
        <taxon>Actinomycetota</taxon>
        <taxon>Actinomycetes</taxon>
        <taxon>Mycobacteriales</taxon>
        <taxon>Fodinicola</taxon>
    </lineage>
</organism>
<dbReference type="Proteomes" id="UP001500618">
    <property type="component" value="Unassembled WGS sequence"/>
</dbReference>
<reference evidence="3 4" key="1">
    <citation type="journal article" date="2019" name="Int. J. Syst. Evol. Microbiol.">
        <title>The Global Catalogue of Microorganisms (GCM) 10K type strain sequencing project: providing services to taxonomists for standard genome sequencing and annotation.</title>
        <authorList>
            <consortium name="The Broad Institute Genomics Platform"/>
            <consortium name="The Broad Institute Genome Sequencing Center for Infectious Disease"/>
            <person name="Wu L."/>
            <person name="Ma J."/>
        </authorList>
    </citation>
    <scope>NUCLEOTIDE SEQUENCE [LARGE SCALE GENOMIC DNA]</scope>
    <source>
        <strain evidence="3 4">JCM 14718</strain>
    </source>
</reference>
<dbReference type="RefSeq" id="WP_344314570.1">
    <property type="nucleotide sequence ID" value="NZ_BAAANY010000038.1"/>
</dbReference>
<keyword evidence="2" id="KW-0732">Signal</keyword>
<evidence type="ECO:0000256" key="1">
    <source>
        <dbReference type="SAM" id="MobiDB-lite"/>
    </source>
</evidence>
<evidence type="ECO:0008006" key="5">
    <source>
        <dbReference type="Google" id="ProtNLM"/>
    </source>
</evidence>
<keyword evidence="4" id="KW-1185">Reference proteome</keyword>
<feature type="chain" id="PRO_5047359768" description="LppX_LprAFG lipoprotein" evidence="2">
    <location>
        <begin position="21"/>
        <end position="249"/>
    </location>
</feature>
<dbReference type="SUPFAM" id="SSF89392">
    <property type="entry name" value="Prokaryotic lipoproteins and lipoprotein localization factors"/>
    <property type="match status" value="1"/>
</dbReference>
<accession>A0ABN2IV76</accession>
<evidence type="ECO:0000313" key="3">
    <source>
        <dbReference type="EMBL" id="GAA1712185.1"/>
    </source>
</evidence>
<protein>
    <recommendedName>
        <fullName evidence="5">LppX_LprAFG lipoprotein</fullName>
    </recommendedName>
</protein>
<gene>
    <name evidence="3" type="ORF">GCM10009765_71630</name>
</gene>
<evidence type="ECO:0000256" key="2">
    <source>
        <dbReference type="SAM" id="SignalP"/>
    </source>
</evidence>
<sequence>MHRKAMTAALMLGLAVGMTACGPAQPKAAGTNATPAAQQSTAAPQTPVELVQGSLDKTIAAKTSKIDVLITVGAPGTKEKTAGSGVVEFGTPASDLTLTAPKRHEISVGSDSYEQKSGRAWKKLSPDDVGAGQGDQLDMLHFLQIASDQVKTTGKTTIKGIAVTGYTASVNLDTAVAGADPADKPNMENIRKSLGKPELPVQVWLDEQGRIVHFEMALPLTYQGVKVTTDTTLTLYDFGAPAQIAAPKV</sequence>
<feature type="signal peptide" evidence="2">
    <location>
        <begin position="1"/>
        <end position="20"/>
    </location>
</feature>
<name>A0ABN2IV76_9ACTN</name>